<feature type="transmembrane region" description="Helical" evidence="1">
    <location>
        <begin position="431"/>
        <end position="447"/>
    </location>
</feature>
<name>A0ABW5M8L0_9BACT</name>
<organism evidence="2 3">
    <name type="scientific">Spirosoma soli</name>
    <dbReference type="NCBI Taxonomy" id="1770529"/>
    <lineage>
        <taxon>Bacteria</taxon>
        <taxon>Pseudomonadati</taxon>
        <taxon>Bacteroidota</taxon>
        <taxon>Cytophagia</taxon>
        <taxon>Cytophagales</taxon>
        <taxon>Cytophagaceae</taxon>
        <taxon>Spirosoma</taxon>
    </lineage>
</organism>
<feature type="transmembrane region" description="Helical" evidence="1">
    <location>
        <begin position="408"/>
        <end position="425"/>
    </location>
</feature>
<dbReference type="EMBL" id="JBHULN010000016">
    <property type="protein sequence ID" value="MFD2573293.1"/>
    <property type="molecule type" value="Genomic_DNA"/>
</dbReference>
<feature type="transmembrane region" description="Helical" evidence="1">
    <location>
        <begin position="204"/>
        <end position="221"/>
    </location>
</feature>
<feature type="transmembrane region" description="Helical" evidence="1">
    <location>
        <begin position="380"/>
        <end position="401"/>
    </location>
</feature>
<proteinExistence type="predicted"/>
<feature type="transmembrane region" description="Helical" evidence="1">
    <location>
        <begin position="150"/>
        <end position="167"/>
    </location>
</feature>
<evidence type="ECO:0008006" key="4">
    <source>
        <dbReference type="Google" id="ProtNLM"/>
    </source>
</evidence>
<sequence length="463" mass="50234">MAIVDLPVPKEVVRKVSVSPRNRQPLPKPVDPNRLLKQGIWVYFWLLILEGALRKWFLPGLATPLLIVRDPVAIGLIFLAWKRGLLPINGYMISMVLIGIVGIYTAVFIGHGNLTVALFGARILLFHFPLMFVIGSIFTRDDVVKLGKMTVLISIPMALLIAVQFYSPQSAWVNRGVGGDMAGAGFDGAMGYFRPPGTFSFTNGLHLFFGFAGIFIFYFWLNAEGINRLVLLAATAGLAAAIPFSISRSLLLFIAIDFGFAAIAILRNPQYAGRLVMLLVGALVVVAILSQVSVLQTPIEAFVSRFTSASDVEGGLKGSLGDRWLGGMVGALTESYKQPFWGYGIGMGTNAGSALITGGSREFLIAEGEWGRVIGELGPMMGISMILIRVGLSIEFCVIGYKKLVQGNFLPWVLLGYMLMMVPQAQWAQPTALGFSTLIGGLFMASVRQPRPLSAIKVNQRLS</sequence>
<feature type="transmembrane region" description="Helical" evidence="1">
    <location>
        <begin position="228"/>
        <end position="244"/>
    </location>
</feature>
<evidence type="ECO:0000256" key="1">
    <source>
        <dbReference type="SAM" id="Phobius"/>
    </source>
</evidence>
<dbReference type="RefSeq" id="WP_381525889.1">
    <property type="nucleotide sequence ID" value="NZ_JBHULN010000016.1"/>
</dbReference>
<keyword evidence="1" id="KW-0472">Membrane</keyword>
<evidence type="ECO:0000313" key="3">
    <source>
        <dbReference type="Proteomes" id="UP001597469"/>
    </source>
</evidence>
<gene>
    <name evidence="2" type="ORF">ACFSUS_21810</name>
</gene>
<keyword evidence="1" id="KW-1133">Transmembrane helix</keyword>
<accession>A0ABW5M8L0</accession>
<feature type="transmembrane region" description="Helical" evidence="1">
    <location>
        <begin position="250"/>
        <end position="268"/>
    </location>
</feature>
<keyword evidence="3" id="KW-1185">Reference proteome</keyword>
<feature type="transmembrane region" description="Helical" evidence="1">
    <location>
        <begin position="88"/>
        <end position="110"/>
    </location>
</feature>
<feature type="transmembrane region" description="Helical" evidence="1">
    <location>
        <begin position="275"/>
        <end position="295"/>
    </location>
</feature>
<evidence type="ECO:0000313" key="2">
    <source>
        <dbReference type="EMBL" id="MFD2573293.1"/>
    </source>
</evidence>
<protein>
    <recommendedName>
        <fullName evidence="4">O-antigen ligase family protein</fullName>
    </recommendedName>
</protein>
<reference evidence="3" key="1">
    <citation type="journal article" date="2019" name="Int. J. Syst. Evol. Microbiol.">
        <title>The Global Catalogue of Microorganisms (GCM) 10K type strain sequencing project: providing services to taxonomists for standard genome sequencing and annotation.</title>
        <authorList>
            <consortium name="The Broad Institute Genomics Platform"/>
            <consortium name="The Broad Institute Genome Sequencing Center for Infectious Disease"/>
            <person name="Wu L."/>
            <person name="Ma J."/>
        </authorList>
    </citation>
    <scope>NUCLEOTIDE SEQUENCE [LARGE SCALE GENOMIC DNA]</scope>
    <source>
        <strain evidence="3">KCTC 42805</strain>
    </source>
</reference>
<keyword evidence="1" id="KW-0812">Transmembrane</keyword>
<feature type="transmembrane region" description="Helical" evidence="1">
    <location>
        <begin position="63"/>
        <end position="81"/>
    </location>
</feature>
<dbReference type="Proteomes" id="UP001597469">
    <property type="component" value="Unassembled WGS sequence"/>
</dbReference>
<feature type="transmembrane region" description="Helical" evidence="1">
    <location>
        <begin position="116"/>
        <end position="138"/>
    </location>
</feature>
<comment type="caution">
    <text evidence="2">The sequence shown here is derived from an EMBL/GenBank/DDBJ whole genome shotgun (WGS) entry which is preliminary data.</text>
</comment>